<dbReference type="EMBL" id="FNLN01000012">
    <property type="protein sequence ID" value="SDT93684.1"/>
    <property type="molecule type" value="Genomic_DNA"/>
</dbReference>
<evidence type="ECO:0000256" key="3">
    <source>
        <dbReference type="ARBA" id="ARBA00022801"/>
    </source>
</evidence>
<organism evidence="5 6">
    <name type="scientific">Nitrosomonas ureae</name>
    <dbReference type="NCBI Taxonomy" id="44577"/>
    <lineage>
        <taxon>Bacteria</taxon>
        <taxon>Pseudomonadati</taxon>
        <taxon>Pseudomonadota</taxon>
        <taxon>Betaproteobacteria</taxon>
        <taxon>Nitrosomonadales</taxon>
        <taxon>Nitrosomonadaceae</taxon>
        <taxon>Nitrosomonas</taxon>
    </lineage>
</organism>
<sequence>MLSTPILCFIIAVLSGDIVVANCDHHQIVIRIAEIDAPEKRQDFGLSSRQSLVELCLYKNAEVVKKTEDNFGHTVAYVKCSGKNAGTEQIKRGMAWVFDKYVTNTELYTLQEQAKSEHKGLWQNPAPIPPWEWPKTK</sequence>
<keyword evidence="3" id="KW-0378">Hydrolase</keyword>
<protein>
    <submittedName>
        <fullName evidence="5">Micrococcal nuclease</fullName>
    </submittedName>
</protein>
<dbReference type="GO" id="GO:0004519">
    <property type="term" value="F:endonuclease activity"/>
    <property type="evidence" value="ECO:0007669"/>
    <property type="project" value="UniProtKB-KW"/>
</dbReference>
<dbReference type="InterPro" id="IPR035437">
    <property type="entry name" value="SNase_OB-fold_sf"/>
</dbReference>
<dbReference type="PANTHER" id="PTHR12302">
    <property type="entry name" value="EBNA2 BINDING PROTEIN P100"/>
    <property type="match status" value="1"/>
</dbReference>
<evidence type="ECO:0000313" key="6">
    <source>
        <dbReference type="Proteomes" id="UP000182882"/>
    </source>
</evidence>
<dbReference type="Gene3D" id="2.40.50.90">
    <property type="match status" value="1"/>
</dbReference>
<evidence type="ECO:0000313" key="5">
    <source>
        <dbReference type="EMBL" id="SDT93684.1"/>
    </source>
</evidence>
<dbReference type="Proteomes" id="UP000182882">
    <property type="component" value="Unassembled WGS sequence"/>
</dbReference>
<accession>A0A1H2EF69</accession>
<proteinExistence type="predicted"/>
<dbReference type="GO" id="GO:0016787">
    <property type="term" value="F:hydrolase activity"/>
    <property type="evidence" value="ECO:0007669"/>
    <property type="project" value="UniProtKB-KW"/>
</dbReference>
<keyword evidence="2" id="KW-0255">Endonuclease</keyword>
<dbReference type="AlphaFoldDB" id="A0A1H2EF69"/>
<dbReference type="KEGG" id="nur:ATY38_01120"/>
<dbReference type="Pfam" id="PF00565">
    <property type="entry name" value="SNase"/>
    <property type="match status" value="1"/>
</dbReference>
<name>A0A1H2EF69_9PROT</name>
<gene>
    <name evidence="5" type="ORF">SAMN05216406_11216</name>
</gene>
<dbReference type="SMART" id="SM00318">
    <property type="entry name" value="SNc"/>
    <property type="match status" value="1"/>
</dbReference>
<evidence type="ECO:0000259" key="4">
    <source>
        <dbReference type="PROSITE" id="PS50830"/>
    </source>
</evidence>
<reference evidence="6" key="1">
    <citation type="submission" date="2016-10" db="EMBL/GenBank/DDBJ databases">
        <authorList>
            <person name="Varghese N."/>
            <person name="Submissions S."/>
        </authorList>
    </citation>
    <scope>NUCLEOTIDE SEQUENCE [LARGE SCALE GENOMIC DNA]</scope>
    <source>
        <strain evidence="6">Nm10</strain>
    </source>
</reference>
<evidence type="ECO:0000256" key="1">
    <source>
        <dbReference type="ARBA" id="ARBA00022722"/>
    </source>
</evidence>
<dbReference type="PANTHER" id="PTHR12302:SF3">
    <property type="entry name" value="SERINE_THREONINE-PROTEIN KINASE 31"/>
    <property type="match status" value="1"/>
</dbReference>
<dbReference type="RefSeq" id="WP_062557670.1">
    <property type="nucleotide sequence ID" value="NZ_CP013341.1"/>
</dbReference>
<dbReference type="PROSITE" id="PS50830">
    <property type="entry name" value="TNASE_3"/>
    <property type="match status" value="1"/>
</dbReference>
<keyword evidence="6" id="KW-1185">Reference proteome</keyword>
<evidence type="ECO:0000256" key="2">
    <source>
        <dbReference type="ARBA" id="ARBA00022759"/>
    </source>
</evidence>
<feature type="domain" description="TNase-like" evidence="4">
    <location>
        <begin position="10"/>
        <end position="124"/>
    </location>
</feature>
<dbReference type="InterPro" id="IPR016071">
    <property type="entry name" value="Staphylococal_nuclease_OB-fold"/>
</dbReference>
<dbReference type="SUPFAM" id="SSF50199">
    <property type="entry name" value="Staphylococcal nuclease"/>
    <property type="match status" value="1"/>
</dbReference>
<keyword evidence="1" id="KW-0540">Nuclease</keyword>